<evidence type="ECO:0000256" key="3">
    <source>
        <dbReference type="ARBA" id="ARBA00022722"/>
    </source>
</evidence>
<organism evidence="9 10">
    <name type="scientific">Pseudonocardia kongjuensis</name>
    <dbReference type="NCBI Taxonomy" id="102227"/>
    <lineage>
        <taxon>Bacteria</taxon>
        <taxon>Bacillati</taxon>
        <taxon>Actinomycetota</taxon>
        <taxon>Actinomycetes</taxon>
        <taxon>Pseudonocardiales</taxon>
        <taxon>Pseudonocardiaceae</taxon>
        <taxon>Pseudonocardia</taxon>
    </lineage>
</organism>
<dbReference type="Pfam" id="PF07927">
    <property type="entry name" value="HicA_toxin"/>
    <property type="match status" value="1"/>
</dbReference>
<keyword evidence="10" id="KW-1185">Reference proteome</keyword>
<dbReference type="SUPFAM" id="SSF54786">
    <property type="entry name" value="YcfA/nrd intein domain"/>
    <property type="match status" value="1"/>
</dbReference>
<feature type="region of interest" description="Disordered" evidence="8">
    <location>
        <begin position="28"/>
        <end position="67"/>
    </location>
</feature>
<keyword evidence="6" id="KW-0694">RNA-binding</keyword>
<sequence length="67" mass="7686">MPRKVAEIIRMIEADGWYLVVTRGSHRQYRHPTKPGRTTVAGRPSDTLHPRTERSILKQSGLYRGEA</sequence>
<evidence type="ECO:0000313" key="9">
    <source>
        <dbReference type="EMBL" id="GAA1396360.1"/>
    </source>
</evidence>
<dbReference type="InterPro" id="IPR038570">
    <property type="entry name" value="HicA_sf"/>
</dbReference>
<dbReference type="EMBL" id="BAAAJK010000033">
    <property type="protein sequence ID" value="GAA1396360.1"/>
    <property type="molecule type" value="Genomic_DNA"/>
</dbReference>
<dbReference type="InterPro" id="IPR012933">
    <property type="entry name" value="HicA_mRNA_interferase"/>
</dbReference>
<comment type="caution">
    <text evidence="9">The sequence shown here is derived from an EMBL/GenBank/DDBJ whole genome shotgun (WGS) entry which is preliminary data.</text>
</comment>
<dbReference type="Gene3D" id="3.30.920.30">
    <property type="entry name" value="Hypothetical protein"/>
    <property type="match status" value="1"/>
</dbReference>
<evidence type="ECO:0000256" key="7">
    <source>
        <dbReference type="ARBA" id="ARBA00023016"/>
    </source>
</evidence>
<evidence type="ECO:0000256" key="6">
    <source>
        <dbReference type="ARBA" id="ARBA00022884"/>
    </source>
</evidence>
<reference evidence="9 10" key="1">
    <citation type="journal article" date="2019" name="Int. J. Syst. Evol. Microbiol.">
        <title>The Global Catalogue of Microorganisms (GCM) 10K type strain sequencing project: providing services to taxonomists for standard genome sequencing and annotation.</title>
        <authorList>
            <consortium name="The Broad Institute Genomics Platform"/>
            <consortium name="The Broad Institute Genome Sequencing Center for Infectious Disease"/>
            <person name="Wu L."/>
            <person name="Ma J."/>
        </authorList>
    </citation>
    <scope>NUCLEOTIDE SEQUENCE [LARGE SCALE GENOMIC DNA]</scope>
    <source>
        <strain evidence="9 10">JCM 11896</strain>
    </source>
</reference>
<keyword evidence="4" id="KW-0255">Endonuclease</keyword>
<comment type="similarity">
    <text evidence="1">Belongs to the HicA mRNA interferase family.</text>
</comment>
<name>A0ABN1Y7F9_9PSEU</name>
<feature type="compositionally biased region" description="Basic and acidic residues" evidence="8">
    <location>
        <begin position="46"/>
        <end position="56"/>
    </location>
</feature>
<accession>A0ABN1Y7F9</accession>
<keyword evidence="5" id="KW-0378">Hydrolase</keyword>
<evidence type="ECO:0000256" key="2">
    <source>
        <dbReference type="ARBA" id="ARBA00022649"/>
    </source>
</evidence>
<evidence type="ECO:0000313" key="10">
    <source>
        <dbReference type="Proteomes" id="UP001501414"/>
    </source>
</evidence>
<evidence type="ECO:0000256" key="4">
    <source>
        <dbReference type="ARBA" id="ARBA00022759"/>
    </source>
</evidence>
<keyword evidence="2" id="KW-1277">Toxin-antitoxin system</keyword>
<dbReference type="Proteomes" id="UP001501414">
    <property type="component" value="Unassembled WGS sequence"/>
</dbReference>
<keyword evidence="7" id="KW-0346">Stress response</keyword>
<gene>
    <name evidence="9" type="ORF">GCM10009613_47490</name>
</gene>
<keyword evidence="3" id="KW-0540">Nuclease</keyword>
<evidence type="ECO:0000256" key="5">
    <source>
        <dbReference type="ARBA" id="ARBA00022801"/>
    </source>
</evidence>
<protein>
    <submittedName>
        <fullName evidence="9">Type II toxin-antitoxin system HicA family toxin</fullName>
    </submittedName>
</protein>
<dbReference type="RefSeq" id="WP_344026210.1">
    <property type="nucleotide sequence ID" value="NZ_BAAAJK010000033.1"/>
</dbReference>
<evidence type="ECO:0000256" key="8">
    <source>
        <dbReference type="SAM" id="MobiDB-lite"/>
    </source>
</evidence>
<evidence type="ECO:0000256" key="1">
    <source>
        <dbReference type="ARBA" id="ARBA00006620"/>
    </source>
</evidence>
<proteinExistence type="inferred from homology"/>